<keyword evidence="4" id="KW-0865">Zymogen</keyword>
<dbReference type="PANTHER" id="PTHR43199">
    <property type="entry name" value="GLUTATHIONE HYDROLASE"/>
    <property type="match status" value="1"/>
</dbReference>
<gene>
    <name evidence="6" type="ORF">GXN74_08950</name>
</gene>
<dbReference type="AlphaFoldDB" id="A0A7X5HWG4"/>
<dbReference type="InterPro" id="IPR029055">
    <property type="entry name" value="Ntn_hydrolases_N"/>
</dbReference>
<evidence type="ECO:0000256" key="4">
    <source>
        <dbReference type="ARBA" id="ARBA00023145"/>
    </source>
</evidence>
<name>A0A7X5HWG4_9FIRM</name>
<feature type="region of interest" description="Disordered" evidence="5">
    <location>
        <begin position="517"/>
        <end position="550"/>
    </location>
</feature>
<dbReference type="Gene3D" id="3.60.20.40">
    <property type="match status" value="1"/>
</dbReference>
<evidence type="ECO:0000313" key="7">
    <source>
        <dbReference type="Proteomes" id="UP000461585"/>
    </source>
</evidence>
<protein>
    <submittedName>
        <fullName evidence="6">Gamma-glutamyltransferase</fullName>
    </submittedName>
</protein>
<evidence type="ECO:0000256" key="1">
    <source>
        <dbReference type="ARBA" id="ARBA00009381"/>
    </source>
</evidence>
<dbReference type="RefSeq" id="WP_162370588.1">
    <property type="nucleotide sequence ID" value="NZ_JAAEEH010000022.1"/>
</dbReference>
<dbReference type="Pfam" id="PF01019">
    <property type="entry name" value="G_glu_transpept"/>
    <property type="match status" value="1"/>
</dbReference>
<keyword evidence="3" id="KW-0378">Hydrolase</keyword>
<organism evidence="6 7">
    <name type="scientific">Anaerotalea alkaliphila</name>
    <dbReference type="NCBI Taxonomy" id="2662126"/>
    <lineage>
        <taxon>Bacteria</taxon>
        <taxon>Bacillati</taxon>
        <taxon>Bacillota</taxon>
        <taxon>Clostridia</taxon>
        <taxon>Eubacteriales</taxon>
        <taxon>Anaerotalea</taxon>
    </lineage>
</organism>
<evidence type="ECO:0000256" key="3">
    <source>
        <dbReference type="ARBA" id="ARBA00022801"/>
    </source>
</evidence>
<accession>A0A7X5HWG4</accession>
<proteinExistence type="inferred from homology"/>
<reference evidence="6 7" key="1">
    <citation type="submission" date="2020-01" db="EMBL/GenBank/DDBJ databases">
        <title>Anaeroalcalibacter tamaniensis gen. nov., sp. nov., moderately halophilic strictly anaerobic fermenter bacterium from mud volcano of Taman peninsula.</title>
        <authorList>
            <person name="Frolova A."/>
            <person name="Merkel A.Y."/>
            <person name="Slobodkin A.I."/>
        </authorList>
    </citation>
    <scope>NUCLEOTIDE SEQUENCE [LARGE SCALE GENOMIC DNA]</scope>
    <source>
        <strain evidence="6 7">F-3ap</strain>
    </source>
</reference>
<evidence type="ECO:0000256" key="2">
    <source>
        <dbReference type="ARBA" id="ARBA00022679"/>
    </source>
</evidence>
<comment type="similarity">
    <text evidence="1">Belongs to the gamma-glutamyltransferase family.</text>
</comment>
<dbReference type="InterPro" id="IPR051792">
    <property type="entry name" value="GGT_bact"/>
</dbReference>
<dbReference type="InterPro" id="IPR043137">
    <property type="entry name" value="GGT_ssub_C"/>
</dbReference>
<keyword evidence="7" id="KW-1185">Reference proteome</keyword>
<dbReference type="PRINTS" id="PR01210">
    <property type="entry name" value="GGTRANSPTASE"/>
</dbReference>
<evidence type="ECO:0000313" key="6">
    <source>
        <dbReference type="EMBL" id="NDL67866.1"/>
    </source>
</evidence>
<dbReference type="GO" id="GO:0016787">
    <property type="term" value="F:hydrolase activity"/>
    <property type="evidence" value="ECO:0007669"/>
    <property type="project" value="UniProtKB-KW"/>
</dbReference>
<dbReference type="PANTHER" id="PTHR43199:SF1">
    <property type="entry name" value="GLUTATHIONE HYDROLASE PROENZYME"/>
    <property type="match status" value="1"/>
</dbReference>
<evidence type="ECO:0000256" key="5">
    <source>
        <dbReference type="SAM" id="MobiDB-lite"/>
    </source>
</evidence>
<dbReference type="Gene3D" id="1.10.246.230">
    <property type="match status" value="1"/>
</dbReference>
<comment type="caution">
    <text evidence="6">The sequence shown here is derived from an EMBL/GenBank/DDBJ whole genome shotgun (WGS) entry which is preliminary data.</text>
</comment>
<dbReference type="GO" id="GO:0016740">
    <property type="term" value="F:transferase activity"/>
    <property type="evidence" value="ECO:0007669"/>
    <property type="project" value="UniProtKB-KW"/>
</dbReference>
<keyword evidence="2 6" id="KW-0808">Transferase</keyword>
<sequence>MSKSKGKAATSPHGMVSTASPWATEAGVEMLEKGGNAVDAAVAAAFCLGVTEPQASGLGGQSMILLHRAAGGDPLTIALDGSSRAPFGVDPTRLPGQPLKQGLRSATVPSTPAALGYLLETYGTLPLEEVLRPSIRAAEEGFRLSALQHTLLCRESQHLRQDEGVLSVFFREGAPRKAGETVRQPQLAACLGQMAGKGWRDFYLGGIGERILQDMEDRGGWISQVDLSKVPLPVQREPLKGSYRGYGLETFPPPGAGRALFQILNILEGFTPRELAPDTPRFYLILALAFHAALMNRERFPVDPVLYPQMPDRRMTGKDNAAPIVRRIRKVLQLPEGEGFSPPPTAGETTHLSVADAAGNMVGITQSIELVFGSKTMASGLGFFYNNYMSAFNYKDMMHPYYLVPGGRPYSSVAPTLVRRGDGRPHLLLGSPGSERISTALSQVLTRVLDAGQDLEGAIRAPRLHAGSVRKVMVERGIHRPEVVEALEDAGFQVSDRGPSSFYMGCVQAVELPEAGGGSFAGVSDPRRDGTARGPAAGKRTLGPANGKAE</sequence>
<dbReference type="SUPFAM" id="SSF56235">
    <property type="entry name" value="N-terminal nucleophile aminohydrolases (Ntn hydrolases)"/>
    <property type="match status" value="1"/>
</dbReference>
<dbReference type="EMBL" id="JAAEEH010000022">
    <property type="protein sequence ID" value="NDL67866.1"/>
    <property type="molecule type" value="Genomic_DNA"/>
</dbReference>
<dbReference type="Proteomes" id="UP000461585">
    <property type="component" value="Unassembled WGS sequence"/>
</dbReference>